<name>A0ABS8RGE4_9LACO</name>
<evidence type="ECO:0000256" key="3">
    <source>
        <dbReference type="ARBA" id="ARBA00022603"/>
    </source>
</evidence>
<keyword evidence="12" id="KW-1185">Reference proteome</keyword>
<dbReference type="InterPro" id="IPR036631">
    <property type="entry name" value="MGMT_N_sf"/>
</dbReference>
<dbReference type="InterPro" id="IPR023546">
    <property type="entry name" value="MGMT"/>
</dbReference>
<comment type="subcellular location">
    <subcellularLocation>
        <location evidence="8">Cytoplasm</location>
    </subcellularLocation>
</comment>
<evidence type="ECO:0000256" key="8">
    <source>
        <dbReference type="HAMAP-Rule" id="MF_00772"/>
    </source>
</evidence>
<dbReference type="PANTHER" id="PTHR10815">
    <property type="entry name" value="METHYLATED-DNA--PROTEIN-CYSTEINE METHYLTRANSFERASE"/>
    <property type="match status" value="1"/>
</dbReference>
<dbReference type="InterPro" id="IPR036217">
    <property type="entry name" value="MethylDNA_cys_MeTrfase_DNAb"/>
</dbReference>
<dbReference type="Gene3D" id="1.10.10.10">
    <property type="entry name" value="Winged helix-like DNA-binding domain superfamily/Winged helix DNA-binding domain"/>
    <property type="match status" value="1"/>
</dbReference>
<keyword evidence="3 8" id="KW-0489">Methyltransferase</keyword>
<feature type="active site" description="Nucleophile; methyl group acceptor" evidence="8">
    <location>
        <position position="131"/>
    </location>
</feature>
<comment type="catalytic activity">
    <reaction evidence="1 8">
        <text>a 4-O-methyl-thymidine in DNA + L-cysteinyl-[protein] = a thymidine in DNA + S-methyl-L-cysteinyl-[protein]</text>
        <dbReference type="Rhea" id="RHEA:53428"/>
        <dbReference type="Rhea" id="RHEA-COMP:10131"/>
        <dbReference type="Rhea" id="RHEA-COMP:10132"/>
        <dbReference type="Rhea" id="RHEA-COMP:13555"/>
        <dbReference type="Rhea" id="RHEA-COMP:13556"/>
        <dbReference type="ChEBI" id="CHEBI:29950"/>
        <dbReference type="ChEBI" id="CHEBI:82612"/>
        <dbReference type="ChEBI" id="CHEBI:137386"/>
        <dbReference type="ChEBI" id="CHEBI:137387"/>
        <dbReference type="EC" id="2.1.1.63"/>
    </reaction>
</comment>
<dbReference type="InterPro" id="IPR014048">
    <property type="entry name" value="MethylDNA_cys_MeTrfase_DNA-bd"/>
</dbReference>
<evidence type="ECO:0000256" key="4">
    <source>
        <dbReference type="ARBA" id="ARBA00022679"/>
    </source>
</evidence>
<evidence type="ECO:0000259" key="9">
    <source>
        <dbReference type="Pfam" id="PF01035"/>
    </source>
</evidence>
<keyword evidence="6 8" id="KW-0234">DNA repair</keyword>
<dbReference type="EMBL" id="JAJPDJ010000069">
    <property type="protein sequence ID" value="MCD7139276.1"/>
    <property type="molecule type" value="Genomic_DNA"/>
</dbReference>
<dbReference type="EC" id="2.1.1.63" evidence="8"/>
<evidence type="ECO:0000256" key="7">
    <source>
        <dbReference type="ARBA" id="ARBA00049348"/>
    </source>
</evidence>
<dbReference type="PANTHER" id="PTHR10815:SF13">
    <property type="entry name" value="METHYLATED-DNA--PROTEIN-CYSTEINE METHYLTRANSFERASE"/>
    <property type="match status" value="1"/>
</dbReference>
<dbReference type="Gene3D" id="3.30.160.70">
    <property type="entry name" value="Methylated DNA-protein cysteine methyltransferase domain"/>
    <property type="match status" value="1"/>
</dbReference>
<dbReference type="Pfam" id="PF01035">
    <property type="entry name" value="DNA_binding_1"/>
    <property type="match status" value="1"/>
</dbReference>
<dbReference type="SUPFAM" id="SSF53155">
    <property type="entry name" value="Methylated DNA-protein cysteine methyltransferase domain"/>
    <property type="match status" value="1"/>
</dbReference>
<comment type="miscellaneous">
    <text evidence="8">This enzyme catalyzes only one turnover and therefore is not strictly catalytic. According to one definition, an enzyme is a biocatalyst that acts repeatedly and over many reaction cycles.</text>
</comment>
<dbReference type="Pfam" id="PF02870">
    <property type="entry name" value="Methyltransf_1N"/>
    <property type="match status" value="1"/>
</dbReference>
<accession>A0ABS8RGE4</accession>
<keyword evidence="4 8" id="KW-0808">Transferase</keyword>
<dbReference type="Proteomes" id="UP001200032">
    <property type="component" value="Unassembled WGS sequence"/>
</dbReference>
<keyword evidence="2 8" id="KW-0963">Cytoplasm</keyword>
<dbReference type="HAMAP" id="MF_00772">
    <property type="entry name" value="OGT"/>
    <property type="match status" value="1"/>
</dbReference>
<evidence type="ECO:0000256" key="2">
    <source>
        <dbReference type="ARBA" id="ARBA00022490"/>
    </source>
</evidence>
<dbReference type="InterPro" id="IPR001497">
    <property type="entry name" value="MethylDNA_cys_MeTrfase_AS"/>
</dbReference>
<proteinExistence type="inferred from homology"/>
<reference evidence="11 12" key="1">
    <citation type="submission" date="2021-12" db="EMBL/GenBank/DDBJ databases">
        <title>A phylogenomic analysis of Limosilactobacillus reuteri reveals ancient and stable evolutionary relationships with rodents and birds and zoonotic transmission to humans.</title>
        <authorList>
            <person name="Li F."/>
            <person name="Li X."/>
            <person name="Cheng C."/>
            <person name="Tollenaar S."/>
            <person name="Zhang J.S."/>
            <person name="Simpson D."/>
            <person name="Tasseva G."/>
            <person name="Perez-Munoz M.E."/>
            <person name="Frese S."/>
            <person name="Gaenzle M.G."/>
            <person name="Walter J."/>
            <person name="Zheng J."/>
        </authorList>
    </citation>
    <scope>NUCLEOTIDE SEQUENCE [LARGE SCALE GENOMIC DNA]</scope>
    <source>
        <strain evidence="11 12">WF-AF5-A</strain>
    </source>
</reference>
<evidence type="ECO:0000259" key="10">
    <source>
        <dbReference type="Pfam" id="PF02870"/>
    </source>
</evidence>
<comment type="catalytic activity">
    <reaction evidence="7 8">
        <text>a 6-O-methyl-2'-deoxyguanosine in DNA + L-cysteinyl-[protein] = S-methyl-L-cysteinyl-[protein] + a 2'-deoxyguanosine in DNA</text>
        <dbReference type="Rhea" id="RHEA:24000"/>
        <dbReference type="Rhea" id="RHEA-COMP:10131"/>
        <dbReference type="Rhea" id="RHEA-COMP:10132"/>
        <dbReference type="Rhea" id="RHEA-COMP:11367"/>
        <dbReference type="Rhea" id="RHEA-COMP:11368"/>
        <dbReference type="ChEBI" id="CHEBI:29950"/>
        <dbReference type="ChEBI" id="CHEBI:82612"/>
        <dbReference type="ChEBI" id="CHEBI:85445"/>
        <dbReference type="ChEBI" id="CHEBI:85448"/>
        <dbReference type="EC" id="2.1.1.63"/>
    </reaction>
</comment>
<dbReference type="PROSITE" id="PS00374">
    <property type="entry name" value="MGMT"/>
    <property type="match status" value="1"/>
</dbReference>
<sequence>MKFYILTRNKMIITVNYSSPLGTIKLQADELGITSVKFCEQARKDSSTSDSPVIKIAIKWLDDYFLGNVSSTFPKFHLIGTDFQQKVWQQLRKIPYGETTTYGRLAKNLNTSPRAVGNAVGKNPILLFIPCHRVLGQNGKLTGYSGGLECKKRLLMMENSKNQ</sequence>
<feature type="domain" description="Methylated-DNA-[protein]-cysteine S-methyltransferase DNA binding" evidence="9">
    <location>
        <begin position="82"/>
        <end position="159"/>
    </location>
</feature>
<keyword evidence="5 8" id="KW-0227">DNA damage</keyword>
<dbReference type="RefSeq" id="WP_231796038.1">
    <property type="nucleotide sequence ID" value="NZ_JACIVH010000074.1"/>
</dbReference>
<gene>
    <name evidence="11" type="ORF">LTY59_08600</name>
</gene>
<dbReference type="CDD" id="cd06445">
    <property type="entry name" value="ATase"/>
    <property type="match status" value="1"/>
</dbReference>
<evidence type="ECO:0000256" key="6">
    <source>
        <dbReference type="ARBA" id="ARBA00023204"/>
    </source>
</evidence>
<feature type="domain" description="Methylguanine DNA methyltransferase ribonuclease-like" evidence="10">
    <location>
        <begin position="17"/>
        <end position="69"/>
    </location>
</feature>
<comment type="similarity">
    <text evidence="8">Belongs to the MGMT family.</text>
</comment>
<protein>
    <recommendedName>
        <fullName evidence="8">Methylated-DNA--protein-cysteine methyltransferase</fullName>
        <ecNumber evidence="8">2.1.1.63</ecNumber>
    </recommendedName>
    <alternativeName>
        <fullName evidence="8">6-O-methylguanine-DNA methyltransferase</fullName>
        <shortName evidence="8">MGMT</shortName>
    </alternativeName>
    <alternativeName>
        <fullName evidence="8">O-6-methylguanine-DNA-alkyltransferase</fullName>
    </alternativeName>
</protein>
<dbReference type="SUPFAM" id="SSF46767">
    <property type="entry name" value="Methylated DNA-protein cysteine methyltransferase, C-terminal domain"/>
    <property type="match status" value="1"/>
</dbReference>
<evidence type="ECO:0000256" key="1">
    <source>
        <dbReference type="ARBA" id="ARBA00001286"/>
    </source>
</evidence>
<comment type="function">
    <text evidence="8">Involved in the cellular defense against the biological effects of O6-methylguanine (O6-MeG) and O4-methylthymine (O4-MeT) in DNA. Repairs the methylated nucleobase in DNA by stoichiometrically transferring the methyl group to a cysteine residue in the enzyme. This is a suicide reaction: the enzyme is irreversibly inactivated.</text>
</comment>
<comment type="caution">
    <text evidence="11">The sequence shown here is derived from an EMBL/GenBank/DDBJ whole genome shotgun (WGS) entry which is preliminary data.</text>
</comment>
<organism evidence="11 12">
    <name type="scientific">Limosilactobacillus balticus</name>
    <dbReference type="NCBI Taxonomy" id="2759747"/>
    <lineage>
        <taxon>Bacteria</taxon>
        <taxon>Bacillati</taxon>
        <taxon>Bacillota</taxon>
        <taxon>Bacilli</taxon>
        <taxon>Lactobacillales</taxon>
        <taxon>Lactobacillaceae</taxon>
        <taxon>Limosilactobacillus</taxon>
    </lineage>
</organism>
<evidence type="ECO:0000256" key="5">
    <source>
        <dbReference type="ARBA" id="ARBA00022763"/>
    </source>
</evidence>
<dbReference type="InterPro" id="IPR008332">
    <property type="entry name" value="MethylG_MeTrfase_N"/>
</dbReference>
<evidence type="ECO:0000313" key="11">
    <source>
        <dbReference type="EMBL" id="MCD7139276.1"/>
    </source>
</evidence>
<dbReference type="InterPro" id="IPR036388">
    <property type="entry name" value="WH-like_DNA-bd_sf"/>
</dbReference>
<evidence type="ECO:0000313" key="12">
    <source>
        <dbReference type="Proteomes" id="UP001200032"/>
    </source>
</evidence>
<dbReference type="NCBIfam" id="TIGR00589">
    <property type="entry name" value="ogt"/>
    <property type="match status" value="1"/>
</dbReference>